<dbReference type="Pfam" id="PF01252">
    <property type="entry name" value="Peptidase_A8"/>
    <property type="match status" value="1"/>
</dbReference>
<dbReference type="EC" id="3.4.23.36" evidence="9"/>
<keyword evidence="7 9" id="KW-1133">Transmembrane helix</keyword>
<dbReference type="HAMAP" id="MF_00161">
    <property type="entry name" value="LspA"/>
    <property type="match status" value="1"/>
</dbReference>
<evidence type="ECO:0000313" key="12">
    <source>
        <dbReference type="Proteomes" id="UP000178347"/>
    </source>
</evidence>
<comment type="function">
    <text evidence="9">This protein specifically catalyzes the removal of signal peptides from prolipoproteins.</text>
</comment>
<sequence>MLRNDFRLFVCILIGGFFLLADQLLKSVARSNPDFEYYIIGKWLGWEYMANPGIAFSLPFPNWLLVLITPLIIFGLIVWLIKLSSKKSSISYLLSLILIIFGALSNFIDRVLFAATIDYLRVLTGVINLADVGIVAGAGMLVVEGWGTKRQNGGKRLFFGKRV</sequence>
<dbReference type="EMBL" id="MFQN01000004">
    <property type="protein sequence ID" value="OGH75656.1"/>
    <property type="molecule type" value="Genomic_DNA"/>
</dbReference>
<feature type="active site" evidence="9">
    <location>
        <position position="131"/>
    </location>
</feature>
<dbReference type="PROSITE" id="PS00855">
    <property type="entry name" value="SPASE_II"/>
    <property type="match status" value="1"/>
</dbReference>
<keyword evidence="8 9" id="KW-0472">Membrane</keyword>
<keyword evidence="3 9" id="KW-0645">Protease</keyword>
<dbReference type="Proteomes" id="UP000178347">
    <property type="component" value="Unassembled WGS sequence"/>
</dbReference>
<dbReference type="GO" id="GO:0004190">
    <property type="term" value="F:aspartic-type endopeptidase activity"/>
    <property type="evidence" value="ECO:0007669"/>
    <property type="project" value="UniProtKB-UniRule"/>
</dbReference>
<evidence type="ECO:0000256" key="4">
    <source>
        <dbReference type="ARBA" id="ARBA00022692"/>
    </source>
</evidence>
<dbReference type="AlphaFoldDB" id="A0A1F6MVB9"/>
<feature type="transmembrane region" description="Helical" evidence="9">
    <location>
        <begin position="119"/>
        <end position="143"/>
    </location>
</feature>
<comment type="caution">
    <text evidence="11">The sequence shown here is derived from an EMBL/GenBank/DDBJ whole genome shotgun (WGS) entry which is preliminary data.</text>
</comment>
<dbReference type="GO" id="GO:0005886">
    <property type="term" value="C:plasma membrane"/>
    <property type="evidence" value="ECO:0007669"/>
    <property type="project" value="UniProtKB-SubCell"/>
</dbReference>
<accession>A0A1F6MVB9</accession>
<reference evidence="11 12" key="1">
    <citation type="journal article" date="2016" name="Nat. Commun.">
        <title>Thousands of microbial genomes shed light on interconnected biogeochemical processes in an aquifer system.</title>
        <authorList>
            <person name="Anantharaman K."/>
            <person name="Brown C.T."/>
            <person name="Hug L.A."/>
            <person name="Sharon I."/>
            <person name="Castelle C.J."/>
            <person name="Probst A.J."/>
            <person name="Thomas B.C."/>
            <person name="Singh A."/>
            <person name="Wilkins M.J."/>
            <person name="Karaoz U."/>
            <person name="Brodie E.L."/>
            <person name="Williams K.H."/>
            <person name="Hubbard S.S."/>
            <person name="Banfield J.F."/>
        </authorList>
    </citation>
    <scope>NUCLEOTIDE SEQUENCE [LARGE SCALE GENOMIC DNA]</scope>
</reference>
<gene>
    <name evidence="9" type="primary">lspA</name>
    <name evidence="11" type="ORF">A3G00_04155</name>
</gene>
<comment type="caution">
    <text evidence="9">Lacks conserved residue(s) required for the propagation of feature annotation.</text>
</comment>
<evidence type="ECO:0000256" key="3">
    <source>
        <dbReference type="ARBA" id="ARBA00022670"/>
    </source>
</evidence>
<keyword evidence="5 9" id="KW-0064">Aspartyl protease</keyword>
<keyword evidence="6 9" id="KW-0378">Hydrolase</keyword>
<feature type="transmembrane region" description="Helical" evidence="9">
    <location>
        <begin position="93"/>
        <end position="113"/>
    </location>
</feature>
<evidence type="ECO:0000256" key="7">
    <source>
        <dbReference type="ARBA" id="ARBA00022989"/>
    </source>
</evidence>
<feature type="active site" evidence="9">
    <location>
        <position position="118"/>
    </location>
</feature>
<dbReference type="UniPathway" id="UPA00665"/>
<dbReference type="InterPro" id="IPR001872">
    <property type="entry name" value="Peptidase_A8"/>
</dbReference>
<keyword evidence="2 9" id="KW-1003">Cell membrane</keyword>
<dbReference type="GO" id="GO:0006508">
    <property type="term" value="P:proteolysis"/>
    <property type="evidence" value="ECO:0007669"/>
    <property type="project" value="UniProtKB-KW"/>
</dbReference>
<protein>
    <recommendedName>
        <fullName evidence="9">Lipoprotein signal peptidase</fullName>
        <ecNumber evidence="9">3.4.23.36</ecNumber>
    </recommendedName>
    <alternativeName>
        <fullName evidence="9">Prolipoprotein signal peptidase</fullName>
    </alternativeName>
    <alternativeName>
        <fullName evidence="9">Signal peptidase II</fullName>
        <shortName evidence="9">SPase II</shortName>
    </alternativeName>
</protein>
<evidence type="ECO:0000256" key="2">
    <source>
        <dbReference type="ARBA" id="ARBA00022475"/>
    </source>
</evidence>
<evidence type="ECO:0000256" key="1">
    <source>
        <dbReference type="ARBA" id="ARBA00006139"/>
    </source>
</evidence>
<evidence type="ECO:0000256" key="9">
    <source>
        <dbReference type="HAMAP-Rule" id="MF_00161"/>
    </source>
</evidence>
<comment type="catalytic activity">
    <reaction evidence="9">
        <text>Release of signal peptides from bacterial membrane prolipoproteins. Hydrolyzes -Xaa-Yaa-Zaa-|-(S,diacylglyceryl)Cys-, in which Xaa is hydrophobic (preferably Leu), and Yaa (Ala or Ser) and Zaa (Gly or Ala) have small, neutral side chains.</text>
        <dbReference type="EC" id="3.4.23.36"/>
    </reaction>
</comment>
<feature type="transmembrane region" description="Helical" evidence="9">
    <location>
        <begin position="63"/>
        <end position="81"/>
    </location>
</feature>
<name>A0A1F6MVB9_9BACT</name>
<comment type="subcellular location">
    <subcellularLocation>
        <location evidence="9">Cell membrane</location>
        <topology evidence="9">Multi-pass membrane protein</topology>
    </subcellularLocation>
</comment>
<dbReference type="PRINTS" id="PR00781">
    <property type="entry name" value="LIPOSIGPTASE"/>
</dbReference>
<keyword evidence="4 9" id="KW-0812">Transmembrane</keyword>
<evidence type="ECO:0000256" key="8">
    <source>
        <dbReference type="ARBA" id="ARBA00023136"/>
    </source>
</evidence>
<proteinExistence type="inferred from homology"/>
<comment type="pathway">
    <text evidence="9">Protein modification; lipoprotein biosynthesis (signal peptide cleavage).</text>
</comment>
<comment type="similarity">
    <text evidence="1 9 10">Belongs to the peptidase A8 family.</text>
</comment>
<dbReference type="STRING" id="1798692.A3G00_04155"/>
<evidence type="ECO:0000256" key="10">
    <source>
        <dbReference type="RuleBase" id="RU004181"/>
    </source>
</evidence>
<evidence type="ECO:0000256" key="6">
    <source>
        <dbReference type="ARBA" id="ARBA00022801"/>
    </source>
</evidence>
<dbReference type="PANTHER" id="PTHR33695:SF1">
    <property type="entry name" value="LIPOPROTEIN SIGNAL PEPTIDASE"/>
    <property type="match status" value="1"/>
</dbReference>
<evidence type="ECO:0000313" key="11">
    <source>
        <dbReference type="EMBL" id="OGH75656.1"/>
    </source>
</evidence>
<evidence type="ECO:0000256" key="5">
    <source>
        <dbReference type="ARBA" id="ARBA00022750"/>
    </source>
</evidence>
<organism evidence="11 12">
    <name type="scientific">Candidatus Magasanikbacteria bacterium RIFCSPLOWO2_12_FULL_43_12</name>
    <dbReference type="NCBI Taxonomy" id="1798692"/>
    <lineage>
        <taxon>Bacteria</taxon>
        <taxon>Candidatus Magasanikiibacteriota</taxon>
    </lineage>
</organism>
<dbReference type="PANTHER" id="PTHR33695">
    <property type="entry name" value="LIPOPROTEIN SIGNAL PEPTIDASE"/>
    <property type="match status" value="1"/>
</dbReference>